<evidence type="ECO:0000313" key="2">
    <source>
        <dbReference type="EMBL" id="NUY98406.1"/>
    </source>
</evidence>
<dbReference type="InterPro" id="IPR040775">
    <property type="entry name" value="Tail_spike_N"/>
</dbReference>
<organism evidence="2 3">
    <name type="scientific">Pantoea brenneri</name>
    <dbReference type="NCBI Taxonomy" id="472694"/>
    <lineage>
        <taxon>Bacteria</taxon>
        <taxon>Pseudomonadati</taxon>
        <taxon>Pseudomonadota</taxon>
        <taxon>Gammaproteobacteria</taxon>
        <taxon>Enterobacterales</taxon>
        <taxon>Erwiniaceae</taxon>
        <taxon>Pantoea</taxon>
    </lineage>
</organism>
<dbReference type="RefSeq" id="WP_164092215.1">
    <property type="nucleotide sequence ID" value="NZ_JABWPE010000025.1"/>
</dbReference>
<evidence type="ECO:0000259" key="1">
    <source>
        <dbReference type="Pfam" id="PF18668"/>
    </source>
</evidence>
<dbReference type="Proteomes" id="UP000566985">
    <property type="component" value="Unassembled WGS sequence"/>
</dbReference>
<accession>A0A7Y6NH86</accession>
<comment type="caution">
    <text evidence="2">The sequence shown here is derived from an EMBL/GenBank/DDBJ whole genome shotgun (WGS) entry which is preliminary data.</text>
</comment>
<gene>
    <name evidence="2" type="ORF">HU668_18275</name>
</gene>
<dbReference type="AlphaFoldDB" id="A0A7Y6NH86"/>
<reference evidence="2 3" key="1">
    <citation type="submission" date="2020-05" db="EMBL/GenBank/DDBJ databases">
        <title>Whole Genome Sequences of Enterobacteriales Associated with the International Space Station.</title>
        <authorList>
            <person name="Bharadwaj A."/>
            <person name="Daudu R."/>
            <person name="Singh N."/>
            <person name="Wood J."/>
            <person name="Debieu M."/>
            <person name="Mason C."/>
            <person name="Wang C."/>
            <person name="Venkateswaran K."/>
        </authorList>
    </citation>
    <scope>NUCLEOTIDE SEQUENCE [LARGE SCALE GENOMIC DNA]</scope>
    <source>
        <strain evidence="2 3">IF5SW-B1</strain>
    </source>
</reference>
<feature type="domain" description="Tail spike TSP1/Gp66 N-terminal" evidence="1">
    <location>
        <begin position="37"/>
        <end position="84"/>
    </location>
</feature>
<dbReference type="GeneID" id="57347069"/>
<evidence type="ECO:0000313" key="3">
    <source>
        <dbReference type="Proteomes" id="UP000566985"/>
    </source>
</evidence>
<dbReference type="Gene3D" id="2.10.10.80">
    <property type="match status" value="1"/>
</dbReference>
<dbReference type="EMBL" id="JABWPM010000025">
    <property type="protein sequence ID" value="NUY98406.1"/>
    <property type="molecule type" value="Genomic_DNA"/>
</dbReference>
<sequence>MTSYSAGQLAFASGNTVKVIDLNELCVQRGLWFILYGYDFSSGATLQYANDVLEYFDESIKAFSYYRWGGALPKVVSMDSDPLSDDNWIVVGTQAISSALSGPTGASQVGFGTTNVSAALQDLQKRMTVMEEYPEQIEVLEANSGDHTNRLVTLENYKTGLSGADGFKNIGWVASVAALRKIEPIADGQLIRVRAWEAGSVFGGGWFVHDASATTNADDGGYYIVTAGGKRWRREVKVSELTILDFGGQALPTFDNMPAILRMHNFMQAQLATYNMGVRIPAGSYGLGSTINLGTAEIGAFHLSGERANYGVIPATNLVPILNNASAAFFTMNARRMEISNIRLLSTSDNVTPFYKNICTGGQYVNVRCFVANNHAGRIFDLLDTIDCLFEQVYAYRIKAAFAYSIWSNRVDGYWDHSTAIEIRNANFSACTGKYTLYLPRCGQSMMRNVWFQNCEYPFDISQGGWTLDNVSMESCTHKGNTRYAKLLILNMNVQGNGLDDSITDTDPAWDKTGFNNGNYPSWVTSAYQRGFAQIQPSAQQRIGGAAEHFKYSNLLINNATNQTTWFCIGSFSSQGHAHGFKLRIIGTSGWNSAVNTIYRPDQSNYGGGEAIIRAQIKANSAATTSIGEVSWHGEGACPIKAVKYVHYYNTITVYVQMQQYAYYGAVFVETDGTSRLEAGIPFYVTPNLASISDTDIAAVANIRDATRQWSVNGGVQSGSGFGMNLDTGDLLLYAPNTPNSEVFSIMLNGNQRYIRTSTRDYAQTFARFTRANLPNVNDGVYTVAFVTDAPYTPSLQLVASNGYGWYYVTDNTLVSRT</sequence>
<dbReference type="Pfam" id="PF18668">
    <property type="entry name" value="Tail_spike_N"/>
    <property type="match status" value="1"/>
</dbReference>
<proteinExistence type="predicted"/>
<protein>
    <recommendedName>
        <fullName evidence="1">Tail spike TSP1/Gp66 N-terminal domain-containing protein</fullName>
    </recommendedName>
</protein>
<name>A0A7Y6NH86_9GAMM</name>